<keyword evidence="4 5" id="KW-0413">Isomerase</keyword>
<evidence type="ECO:0000259" key="8">
    <source>
        <dbReference type="PROSITE" id="PS50059"/>
    </source>
</evidence>
<evidence type="ECO:0000256" key="3">
    <source>
        <dbReference type="ARBA" id="ARBA00023110"/>
    </source>
</evidence>
<protein>
    <recommendedName>
        <fullName evidence="2 5">peptidylprolyl isomerase</fullName>
        <ecNumber evidence="2 5">5.2.1.8</ecNumber>
    </recommendedName>
</protein>
<reference evidence="9" key="2">
    <citation type="submission" date="2021-04" db="EMBL/GenBank/DDBJ databases">
        <authorList>
            <person name="Podell S."/>
        </authorList>
    </citation>
    <scope>NUCLEOTIDE SEQUENCE</scope>
    <source>
        <strain evidence="9">Hildebrandi</strain>
    </source>
</reference>
<dbReference type="EC" id="5.2.1.8" evidence="2 5"/>
<dbReference type="InterPro" id="IPR001179">
    <property type="entry name" value="PPIase_FKBP_dom"/>
</dbReference>
<keyword evidence="7" id="KW-0472">Membrane</keyword>
<feature type="transmembrane region" description="Helical" evidence="7">
    <location>
        <begin position="232"/>
        <end position="250"/>
    </location>
</feature>
<comment type="caution">
    <text evidence="9">The sequence shown here is derived from an EMBL/GenBank/DDBJ whole genome shotgun (WGS) entry which is preliminary data.</text>
</comment>
<dbReference type="PROSITE" id="PS50059">
    <property type="entry name" value="FKBP_PPIASE"/>
    <property type="match status" value="1"/>
</dbReference>
<name>A0A9K3Q0N2_9STRA</name>
<dbReference type="AlphaFoldDB" id="A0A9K3Q0N2"/>
<proteinExistence type="predicted"/>
<organism evidence="9 10">
    <name type="scientific">Nitzschia inconspicua</name>
    <dbReference type="NCBI Taxonomy" id="303405"/>
    <lineage>
        <taxon>Eukaryota</taxon>
        <taxon>Sar</taxon>
        <taxon>Stramenopiles</taxon>
        <taxon>Ochrophyta</taxon>
        <taxon>Bacillariophyta</taxon>
        <taxon>Bacillariophyceae</taxon>
        <taxon>Bacillariophycidae</taxon>
        <taxon>Bacillariales</taxon>
        <taxon>Bacillariaceae</taxon>
        <taxon>Nitzschia</taxon>
    </lineage>
</organism>
<reference evidence="9" key="1">
    <citation type="journal article" date="2021" name="Sci. Rep.">
        <title>Diploid genomic architecture of Nitzschia inconspicua, an elite biomass production diatom.</title>
        <authorList>
            <person name="Oliver A."/>
            <person name="Podell S."/>
            <person name="Pinowska A."/>
            <person name="Traller J.C."/>
            <person name="Smith S.R."/>
            <person name="McClure R."/>
            <person name="Beliaev A."/>
            <person name="Bohutskyi P."/>
            <person name="Hill E.A."/>
            <person name="Rabines A."/>
            <person name="Zheng H."/>
            <person name="Allen L.Z."/>
            <person name="Kuo A."/>
            <person name="Grigoriev I.V."/>
            <person name="Allen A.E."/>
            <person name="Hazlebeck D."/>
            <person name="Allen E.E."/>
        </authorList>
    </citation>
    <scope>NUCLEOTIDE SEQUENCE</scope>
    <source>
        <strain evidence="9">Hildebrandi</strain>
    </source>
</reference>
<gene>
    <name evidence="9" type="ORF">IV203_037055</name>
</gene>
<evidence type="ECO:0000256" key="2">
    <source>
        <dbReference type="ARBA" id="ARBA00013194"/>
    </source>
</evidence>
<keyword evidence="3 5" id="KW-0697">Rotamase</keyword>
<dbReference type="Pfam" id="PF00254">
    <property type="entry name" value="FKBP_C"/>
    <property type="match status" value="1"/>
</dbReference>
<dbReference type="Proteomes" id="UP000693970">
    <property type="component" value="Unassembled WGS sequence"/>
</dbReference>
<keyword evidence="7" id="KW-1133">Transmembrane helix</keyword>
<evidence type="ECO:0000256" key="6">
    <source>
        <dbReference type="SAM" id="MobiDB-lite"/>
    </source>
</evidence>
<evidence type="ECO:0000313" key="9">
    <source>
        <dbReference type="EMBL" id="KAG7363854.1"/>
    </source>
</evidence>
<comment type="catalytic activity">
    <reaction evidence="1 5">
        <text>[protein]-peptidylproline (omega=180) = [protein]-peptidylproline (omega=0)</text>
        <dbReference type="Rhea" id="RHEA:16237"/>
        <dbReference type="Rhea" id="RHEA-COMP:10747"/>
        <dbReference type="Rhea" id="RHEA-COMP:10748"/>
        <dbReference type="ChEBI" id="CHEBI:83833"/>
        <dbReference type="ChEBI" id="CHEBI:83834"/>
        <dbReference type="EC" id="5.2.1.8"/>
    </reaction>
</comment>
<dbReference type="OrthoDB" id="1902587at2759"/>
<evidence type="ECO:0000256" key="7">
    <source>
        <dbReference type="SAM" id="Phobius"/>
    </source>
</evidence>
<feature type="domain" description="PPIase FKBP-type" evidence="8">
    <location>
        <begin position="96"/>
        <end position="218"/>
    </location>
</feature>
<keyword evidence="10" id="KW-1185">Reference proteome</keyword>
<sequence length="258" mass="27553">MIASSSRQMIPTTTKSSASSTRHFVGGHVAIVSTLLLLLALMTDPIHGFILPSSFSSSFSSTSTSSSSSSSLGPMARNGLQYEDIEIGTGRRIFPGDAVLCYYVGTYQKQQQQQQQNVGGGNGLWNPMKQQSSSASEVVTFDETQPGEPAEFVVGKGQVIPGWELGILGDLSLDIPPMKIGGDRKLVVPAALAYGDRSVGPIPPNQDLEFQIMILNAQPTGGVSTETQLKGFAGLIGFLSVFAGFGLFIAQHYRDWFQ</sequence>
<keyword evidence="7" id="KW-0812">Transmembrane</keyword>
<evidence type="ECO:0000256" key="5">
    <source>
        <dbReference type="PROSITE-ProRule" id="PRU00277"/>
    </source>
</evidence>
<evidence type="ECO:0000256" key="1">
    <source>
        <dbReference type="ARBA" id="ARBA00000971"/>
    </source>
</evidence>
<dbReference type="PANTHER" id="PTHR43811">
    <property type="entry name" value="FKBP-TYPE PEPTIDYL-PROLYL CIS-TRANS ISOMERASE FKPA"/>
    <property type="match status" value="1"/>
</dbReference>
<dbReference type="GO" id="GO:0003755">
    <property type="term" value="F:peptidyl-prolyl cis-trans isomerase activity"/>
    <property type="evidence" value="ECO:0007669"/>
    <property type="project" value="UniProtKB-KW"/>
</dbReference>
<accession>A0A9K3Q0N2</accession>
<dbReference type="PANTHER" id="PTHR43811:SF19">
    <property type="entry name" value="39 KDA FK506-BINDING NUCLEAR PROTEIN"/>
    <property type="match status" value="1"/>
</dbReference>
<evidence type="ECO:0000313" key="10">
    <source>
        <dbReference type="Proteomes" id="UP000693970"/>
    </source>
</evidence>
<feature type="region of interest" description="Disordered" evidence="6">
    <location>
        <begin position="1"/>
        <end position="20"/>
    </location>
</feature>
<dbReference type="EMBL" id="JAGRRH010000009">
    <property type="protein sequence ID" value="KAG7363854.1"/>
    <property type="molecule type" value="Genomic_DNA"/>
</dbReference>
<evidence type="ECO:0000256" key="4">
    <source>
        <dbReference type="ARBA" id="ARBA00023235"/>
    </source>
</evidence>